<dbReference type="InterPro" id="IPR042173">
    <property type="entry name" value="RNase_J_2"/>
</dbReference>
<dbReference type="InterPro" id="IPR004613">
    <property type="entry name" value="RNase_J"/>
</dbReference>
<gene>
    <name evidence="10" type="ORF">UFOPK3828_00511</name>
</gene>
<dbReference type="Pfam" id="PF07521">
    <property type="entry name" value="RMMBL"/>
    <property type="match status" value="1"/>
</dbReference>
<keyword evidence="4" id="KW-0255">Endonuclease</keyword>
<sequence length="560" mass="60907">MNHPHPDLPYPSKLAAKTLRIVALGGLGEIGRNMTVFEYEGKLLVVDCGVLFPEESQPGIDLILPDFEYIRERLDDVVAVALTHGHEDHIGAVPYLLRERSDIPIVGSKLTLAFTEAKLKERRITAPMFEVKAGMIQKFGPFELEFVAVNHSIPDALAIAIRTPAGLVLATGDFKMDQLPLDGRVTDLATFARLGAEGVDLFMVDSTNADVPGFTTAERDISPVLDRVIRQTERRVIVASFASHVHRIQQIIDVAESHGRKVAYVGRSMVRNMKLAEDLGYLHIPPNLIVDSKNLKDYGDKVVLICTGSQGEPLAALSRMANGDHEIQVGKGDTVILASSLIPGNENPVYRVINELTRFGANVVHKGNAMVHVSGHASAGELLYCYNIVKPKNVMPIHGEWRHLRANAELAIKTGVARTNTLVVENGIVVDMADGYADVAGAIPVGFVYVDGQSIGEITESSLKDRRILGEEGFISVVVVIESQTGKIIAGPDIHARGFTEDNALFNEVKGMIEKALATAVGNGINGTHQLQQVVRKTVGSWVGDKHRRKPMIVPVVIEV</sequence>
<evidence type="ECO:0000256" key="4">
    <source>
        <dbReference type="ARBA" id="ARBA00022759"/>
    </source>
</evidence>
<dbReference type="PANTHER" id="PTHR43694">
    <property type="entry name" value="RIBONUCLEASE J"/>
    <property type="match status" value="1"/>
</dbReference>
<dbReference type="GO" id="GO:0004534">
    <property type="term" value="F:5'-3' RNA exonuclease activity"/>
    <property type="evidence" value="ECO:0007669"/>
    <property type="project" value="InterPro"/>
</dbReference>
<accession>A0A6J7KBB2</accession>
<dbReference type="InterPro" id="IPR036866">
    <property type="entry name" value="RibonucZ/Hydroxyglut_hydro"/>
</dbReference>
<keyword evidence="6" id="KW-0862">Zinc</keyword>
<dbReference type="SUPFAM" id="SSF56281">
    <property type="entry name" value="Metallo-hydrolase/oxidoreductase"/>
    <property type="match status" value="1"/>
</dbReference>
<dbReference type="InterPro" id="IPR011108">
    <property type="entry name" value="RMMBL"/>
</dbReference>
<dbReference type="Gene3D" id="3.60.15.10">
    <property type="entry name" value="Ribonuclease Z/Hydroxyacylglutathione hydrolase-like"/>
    <property type="match status" value="1"/>
</dbReference>
<keyword evidence="5" id="KW-0378">Hydrolase</keyword>
<keyword evidence="3" id="KW-0479">Metal-binding</keyword>
<dbReference type="EMBL" id="CAFBNP010000078">
    <property type="protein sequence ID" value="CAB4953378.1"/>
    <property type="molecule type" value="Genomic_DNA"/>
</dbReference>
<name>A0A6J7KBB2_9ZZZZ</name>
<dbReference type="HAMAP" id="MF_01491">
    <property type="entry name" value="RNase_J_bact"/>
    <property type="match status" value="1"/>
</dbReference>
<keyword evidence="7" id="KW-0269">Exonuclease</keyword>
<dbReference type="GO" id="GO:0004521">
    <property type="term" value="F:RNA endonuclease activity"/>
    <property type="evidence" value="ECO:0007669"/>
    <property type="project" value="InterPro"/>
</dbReference>
<evidence type="ECO:0000313" key="10">
    <source>
        <dbReference type="EMBL" id="CAB4953378.1"/>
    </source>
</evidence>
<dbReference type="InterPro" id="IPR001279">
    <property type="entry name" value="Metallo-B-lactamas"/>
</dbReference>
<evidence type="ECO:0000256" key="1">
    <source>
        <dbReference type="ARBA" id="ARBA00022490"/>
    </source>
</evidence>
<dbReference type="Gene3D" id="3.10.20.580">
    <property type="match status" value="1"/>
</dbReference>
<dbReference type="InterPro" id="IPR055132">
    <property type="entry name" value="RNase_J_b_CASP"/>
</dbReference>
<dbReference type="GO" id="GO:0003723">
    <property type="term" value="F:RNA binding"/>
    <property type="evidence" value="ECO:0007669"/>
    <property type="project" value="UniProtKB-KW"/>
</dbReference>
<dbReference type="GO" id="GO:0006396">
    <property type="term" value="P:RNA processing"/>
    <property type="evidence" value="ECO:0007669"/>
    <property type="project" value="InterPro"/>
</dbReference>
<dbReference type="CDD" id="cd07714">
    <property type="entry name" value="RNaseJ_MBL-fold"/>
    <property type="match status" value="1"/>
</dbReference>
<dbReference type="Pfam" id="PF00753">
    <property type="entry name" value="Lactamase_B"/>
    <property type="match status" value="1"/>
</dbReference>
<keyword evidence="2" id="KW-0540">Nuclease</keyword>
<dbReference type="Pfam" id="PF17770">
    <property type="entry name" value="RNase_J_C"/>
    <property type="match status" value="1"/>
</dbReference>
<evidence type="ECO:0000259" key="9">
    <source>
        <dbReference type="SMART" id="SM00849"/>
    </source>
</evidence>
<dbReference type="PIRSF" id="PIRSF004803">
    <property type="entry name" value="RnjA"/>
    <property type="match status" value="1"/>
</dbReference>
<dbReference type="InterPro" id="IPR041636">
    <property type="entry name" value="RNase_J_C"/>
</dbReference>
<dbReference type="AlphaFoldDB" id="A0A6J7KBB2"/>
<organism evidence="10">
    <name type="scientific">freshwater metagenome</name>
    <dbReference type="NCBI Taxonomy" id="449393"/>
    <lineage>
        <taxon>unclassified sequences</taxon>
        <taxon>metagenomes</taxon>
        <taxon>ecological metagenomes</taxon>
    </lineage>
</organism>
<proteinExistence type="inferred from homology"/>
<dbReference type="Gene3D" id="3.40.50.10710">
    <property type="entry name" value="Metallo-hydrolase/oxidoreductase"/>
    <property type="match status" value="1"/>
</dbReference>
<dbReference type="Pfam" id="PF22505">
    <property type="entry name" value="RNase_J_b_CASP"/>
    <property type="match status" value="1"/>
</dbReference>
<evidence type="ECO:0000256" key="8">
    <source>
        <dbReference type="ARBA" id="ARBA00022884"/>
    </source>
</evidence>
<dbReference type="SMART" id="SM00849">
    <property type="entry name" value="Lactamase_B"/>
    <property type="match status" value="1"/>
</dbReference>
<evidence type="ECO:0000256" key="7">
    <source>
        <dbReference type="ARBA" id="ARBA00022839"/>
    </source>
</evidence>
<dbReference type="InterPro" id="IPR030854">
    <property type="entry name" value="RNase_J_bac"/>
</dbReference>
<dbReference type="PANTHER" id="PTHR43694:SF1">
    <property type="entry name" value="RIBONUCLEASE J"/>
    <property type="match status" value="1"/>
</dbReference>
<keyword evidence="1" id="KW-0963">Cytoplasm</keyword>
<evidence type="ECO:0000256" key="3">
    <source>
        <dbReference type="ARBA" id="ARBA00022723"/>
    </source>
</evidence>
<protein>
    <submittedName>
        <fullName evidence="10">Unannotated protein</fullName>
    </submittedName>
</protein>
<evidence type="ECO:0000256" key="6">
    <source>
        <dbReference type="ARBA" id="ARBA00022833"/>
    </source>
</evidence>
<reference evidence="10" key="1">
    <citation type="submission" date="2020-05" db="EMBL/GenBank/DDBJ databases">
        <authorList>
            <person name="Chiriac C."/>
            <person name="Salcher M."/>
            <person name="Ghai R."/>
            <person name="Kavagutti S V."/>
        </authorList>
    </citation>
    <scope>NUCLEOTIDE SEQUENCE</scope>
</reference>
<dbReference type="NCBIfam" id="TIGR00649">
    <property type="entry name" value="MG423"/>
    <property type="match status" value="1"/>
</dbReference>
<dbReference type="GO" id="GO:0008270">
    <property type="term" value="F:zinc ion binding"/>
    <property type="evidence" value="ECO:0007669"/>
    <property type="project" value="InterPro"/>
</dbReference>
<evidence type="ECO:0000256" key="5">
    <source>
        <dbReference type="ARBA" id="ARBA00022801"/>
    </source>
</evidence>
<keyword evidence="8" id="KW-0694">RNA-binding</keyword>
<evidence type="ECO:0000256" key="2">
    <source>
        <dbReference type="ARBA" id="ARBA00022722"/>
    </source>
</evidence>
<feature type="domain" description="Metallo-beta-lactamase" evidence="9">
    <location>
        <begin position="31"/>
        <end position="225"/>
    </location>
</feature>